<evidence type="ECO:0000256" key="4">
    <source>
        <dbReference type="ARBA" id="ARBA00023235"/>
    </source>
</evidence>
<evidence type="ECO:0000256" key="2">
    <source>
        <dbReference type="ARBA" id="ARBA00005642"/>
    </source>
</evidence>
<dbReference type="EC" id="5.4.99.25" evidence="5"/>
<dbReference type="PANTHER" id="PTHR13767:SF2">
    <property type="entry name" value="PSEUDOURIDYLATE SYNTHASE TRUB1"/>
    <property type="match status" value="1"/>
</dbReference>
<evidence type="ECO:0000256" key="3">
    <source>
        <dbReference type="ARBA" id="ARBA00022694"/>
    </source>
</evidence>
<evidence type="ECO:0000256" key="1">
    <source>
        <dbReference type="ARBA" id="ARBA00000385"/>
    </source>
</evidence>
<dbReference type="InterPro" id="IPR014780">
    <property type="entry name" value="tRNA_psdUridine_synth_TruB"/>
</dbReference>
<protein>
    <recommendedName>
        <fullName evidence="5">tRNA pseudouridine synthase B</fullName>
        <ecNumber evidence="5">5.4.99.25</ecNumber>
    </recommendedName>
    <alternativeName>
        <fullName evidence="5">tRNA pseudouridine(55) synthase</fullName>
        <shortName evidence="5">Psi55 synthase</shortName>
    </alternativeName>
    <alternativeName>
        <fullName evidence="5">tRNA pseudouridylate synthase</fullName>
    </alternativeName>
    <alternativeName>
        <fullName evidence="5">tRNA-uridine isomerase</fullName>
    </alternativeName>
</protein>
<feature type="active site" description="Nucleophile" evidence="5">
    <location>
        <position position="39"/>
    </location>
</feature>
<dbReference type="FunFam" id="3.30.2350.10:FF:000011">
    <property type="entry name" value="tRNA pseudouridine synthase B"/>
    <property type="match status" value="1"/>
</dbReference>
<comment type="caution">
    <text evidence="8">The sequence shown here is derived from an EMBL/GenBank/DDBJ whole genome shotgun (WGS) entry which is preliminary data.</text>
</comment>
<dbReference type="CDD" id="cd02573">
    <property type="entry name" value="PseudoU_synth_EcTruB"/>
    <property type="match status" value="1"/>
</dbReference>
<keyword evidence="9" id="KW-1185">Reference proteome</keyword>
<accession>A0AA42J200</accession>
<evidence type="ECO:0000256" key="5">
    <source>
        <dbReference type="HAMAP-Rule" id="MF_01080"/>
    </source>
</evidence>
<comment type="function">
    <text evidence="5">Responsible for synthesis of pseudouridine from uracil-55 in the psi GC loop of transfer RNAs.</text>
</comment>
<dbReference type="RefSeq" id="WP_271012683.1">
    <property type="nucleotide sequence ID" value="NZ_JAQIFT010000049.1"/>
</dbReference>
<dbReference type="InterPro" id="IPR020103">
    <property type="entry name" value="PsdUridine_synth_cat_dom_sf"/>
</dbReference>
<keyword evidence="3 5" id="KW-0819">tRNA processing</keyword>
<keyword evidence="4 5" id="KW-0413">Isomerase</keyword>
<gene>
    <name evidence="5 8" type="primary">truB</name>
    <name evidence="8" type="ORF">PBV87_14160</name>
</gene>
<reference evidence="8" key="1">
    <citation type="journal article" date="2023" name="Int. J. Syst. Evol. Microbiol.">
        <title>&lt;i&gt;Holtiella tumoricola&lt;/i&gt; gen. nov. sp. nov., isolated from a human clinical sample.</title>
        <authorList>
            <person name="Allen-Vercoe E."/>
            <person name="Daigneault M.C."/>
            <person name="Vancuren S.J."/>
            <person name="Cochrane K."/>
            <person name="O'Neal L.L."/>
            <person name="Sankaranarayanan K."/>
            <person name="Lawson P.A."/>
        </authorList>
    </citation>
    <scope>NUCLEOTIDE SEQUENCE</scope>
    <source>
        <strain evidence="8">CC70A</strain>
    </source>
</reference>
<dbReference type="GO" id="GO:0003723">
    <property type="term" value="F:RNA binding"/>
    <property type="evidence" value="ECO:0007669"/>
    <property type="project" value="InterPro"/>
</dbReference>
<dbReference type="GO" id="GO:0031119">
    <property type="term" value="P:tRNA pseudouridine synthesis"/>
    <property type="evidence" value="ECO:0007669"/>
    <property type="project" value="UniProtKB-UniRule"/>
</dbReference>
<feature type="domain" description="tRNA pseudouridylate synthase B C-terminal" evidence="7">
    <location>
        <begin position="173"/>
        <end position="214"/>
    </location>
</feature>
<evidence type="ECO:0000259" key="7">
    <source>
        <dbReference type="Pfam" id="PF16198"/>
    </source>
</evidence>
<dbReference type="Pfam" id="PF16198">
    <property type="entry name" value="TruB_C_2"/>
    <property type="match status" value="1"/>
</dbReference>
<organism evidence="8 9">
    <name type="scientific">Holtiella tumoricola</name>
    <dbReference type="NCBI Taxonomy" id="3018743"/>
    <lineage>
        <taxon>Bacteria</taxon>
        <taxon>Bacillati</taxon>
        <taxon>Bacillota</taxon>
        <taxon>Clostridia</taxon>
        <taxon>Lachnospirales</taxon>
        <taxon>Cellulosilyticaceae</taxon>
        <taxon>Holtiella</taxon>
    </lineage>
</organism>
<comment type="similarity">
    <text evidence="2 5">Belongs to the pseudouridine synthase TruB family. Type 1 subfamily.</text>
</comment>
<dbReference type="InterPro" id="IPR002501">
    <property type="entry name" value="PsdUridine_synth_N"/>
</dbReference>
<sequence length="296" mass="33534">MQSGIINIYKEKGFTSHDVVAKARGILRERKIGHTGTLDPDAEGVLPICIGKATKVVPYLTDADKCYEATVRLGAYTTTEDASGEILETFPVQVTKEQILEVVKSFEGAYTQIPPMYSAIKVNGVRLYELARKGIVVDRPSREVTIMQCDVIEWIDETAFKIRVDCSKGTYIRTLCTDIGKKLGCGAYMETLLRTRVGQYMLEDSITLKQLETYKEEITPYMHTIEALFKKYPEVTIKEDYNKILYNGNPLSFKAAVALPKEPVDFIRVYDNEGKFIGLYTINEAKQQLTMERNFM</sequence>
<dbReference type="SUPFAM" id="SSF55120">
    <property type="entry name" value="Pseudouridine synthase"/>
    <property type="match status" value="1"/>
</dbReference>
<evidence type="ECO:0000259" key="6">
    <source>
        <dbReference type="Pfam" id="PF01509"/>
    </source>
</evidence>
<dbReference type="Pfam" id="PF01509">
    <property type="entry name" value="TruB_N"/>
    <property type="match status" value="1"/>
</dbReference>
<evidence type="ECO:0000313" key="9">
    <source>
        <dbReference type="Proteomes" id="UP001169242"/>
    </source>
</evidence>
<dbReference type="HAMAP" id="MF_01080">
    <property type="entry name" value="TruB_bact"/>
    <property type="match status" value="1"/>
</dbReference>
<dbReference type="GO" id="GO:1990481">
    <property type="term" value="P:mRNA pseudouridine synthesis"/>
    <property type="evidence" value="ECO:0007669"/>
    <property type="project" value="TreeGrafter"/>
</dbReference>
<dbReference type="Proteomes" id="UP001169242">
    <property type="component" value="Unassembled WGS sequence"/>
</dbReference>
<dbReference type="Gene3D" id="3.30.2350.10">
    <property type="entry name" value="Pseudouridine synthase"/>
    <property type="match status" value="1"/>
</dbReference>
<dbReference type="InterPro" id="IPR032819">
    <property type="entry name" value="TruB_C"/>
</dbReference>
<dbReference type="NCBIfam" id="TIGR00431">
    <property type="entry name" value="TruB"/>
    <property type="match status" value="1"/>
</dbReference>
<proteinExistence type="inferred from homology"/>
<dbReference type="AlphaFoldDB" id="A0AA42J200"/>
<evidence type="ECO:0000313" key="8">
    <source>
        <dbReference type="EMBL" id="MDA3732633.1"/>
    </source>
</evidence>
<dbReference type="GO" id="GO:0160148">
    <property type="term" value="F:tRNA pseudouridine(55) synthase activity"/>
    <property type="evidence" value="ECO:0007669"/>
    <property type="project" value="UniProtKB-EC"/>
</dbReference>
<comment type="catalytic activity">
    <reaction evidence="1 5">
        <text>uridine(55) in tRNA = pseudouridine(55) in tRNA</text>
        <dbReference type="Rhea" id="RHEA:42532"/>
        <dbReference type="Rhea" id="RHEA-COMP:10101"/>
        <dbReference type="Rhea" id="RHEA-COMP:10102"/>
        <dbReference type="ChEBI" id="CHEBI:65314"/>
        <dbReference type="ChEBI" id="CHEBI:65315"/>
        <dbReference type="EC" id="5.4.99.25"/>
    </reaction>
</comment>
<feature type="domain" description="Pseudouridine synthase II N-terminal" evidence="6">
    <location>
        <begin position="24"/>
        <end position="172"/>
    </location>
</feature>
<name>A0AA42J200_9FIRM</name>
<dbReference type="EMBL" id="JAQIFT010000049">
    <property type="protein sequence ID" value="MDA3732633.1"/>
    <property type="molecule type" value="Genomic_DNA"/>
</dbReference>
<dbReference type="PANTHER" id="PTHR13767">
    <property type="entry name" value="TRNA-PSEUDOURIDINE SYNTHASE"/>
    <property type="match status" value="1"/>
</dbReference>